<evidence type="ECO:0000256" key="3">
    <source>
        <dbReference type="ARBA" id="ARBA00015212"/>
    </source>
</evidence>
<dbReference type="OrthoDB" id="1421013at2759"/>
<reference evidence="9" key="2">
    <citation type="submission" date="2022-10" db="EMBL/GenBank/DDBJ databases">
        <authorList>
            <consortium name="ENA_rothamsted_submissions"/>
            <consortium name="culmorum"/>
            <person name="King R."/>
        </authorList>
    </citation>
    <scope>NUCLEOTIDE SEQUENCE</scope>
</reference>
<dbReference type="GO" id="GO:0000178">
    <property type="term" value="C:exosome (RNase complex)"/>
    <property type="evidence" value="ECO:0007669"/>
    <property type="project" value="TreeGrafter"/>
</dbReference>
<reference evidence="9" key="1">
    <citation type="submission" date="2022-01" db="EMBL/GenBank/DDBJ databases">
        <authorList>
            <person name="King R."/>
        </authorList>
    </citation>
    <scope>NUCLEOTIDE SEQUENCE</scope>
</reference>
<dbReference type="GO" id="GO:0003677">
    <property type="term" value="F:DNA binding"/>
    <property type="evidence" value="ECO:0007669"/>
    <property type="project" value="UniProtKB-KW"/>
</dbReference>
<evidence type="ECO:0000256" key="4">
    <source>
        <dbReference type="ARBA" id="ARBA00022552"/>
    </source>
</evidence>
<dbReference type="AlphaFoldDB" id="A0A9N9WNB1"/>
<dbReference type="PANTHER" id="PTHR15341">
    <property type="entry name" value="SUN-COR STEROID HORMONE RECEPTOR CO-REPRESSOR"/>
    <property type="match status" value="1"/>
</dbReference>
<evidence type="ECO:0000256" key="8">
    <source>
        <dbReference type="SAM" id="MobiDB-lite"/>
    </source>
</evidence>
<keyword evidence="10" id="KW-1185">Reference proteome</keyword>
<keyword evidence="6 7" id="KW-0539">Nucleus</keyword>
<organism evidence="9 10">
    <name type="scientific">Chironomus riparius</name>
    <dbReference type="NCBI Taxonomy" id="315576"/>
    <lineage>
        <taxon>Eukaryota</taxon>
        <taxon>Metazoa</taxon>
        <taxon>Ecdysozoa</taxon>
        <taxon>Arthropoda</taxon>
        <taxon>Hexapoda</taxon>
        <taxon>Insecta</taxon>
        <taxon>Pterygota</taxon>
        <taxon>Neoptera</taxon>
        <taxon>Endopterygota</taxon>
        <taxon>Diptera</taxon>
        <taxon>Nematocera</taxon>
        <taxon>Chironomoidea</taxon>
        <taxon>Chironomidae</taxon>
        <taxon>Chironominae</taxon>
        <taxon>Chironomus</taxon>
    </lineage>
</organism>
<evidence type="ECO:0000256" key="7">
    <source>
        <dbReference type="RuleBase" id="RU368003"/>
    </source>
</evidence>
<evidence type="ECO:0000313" key="10">
    <source>
        <dbReference type="Proteomes" id="UP001153620"/>
    </source>
</evidence>
<dbReference type="GO" id="GO:0005730">
    <property type="term" value="C:nucleolus"/>
    <property type="evidence" value="ECO:0007669"/>
    <property type="project" value="UniProtKB-SubCell"/>
</dbReference>
<name>A0A9N9WNB1_9DIPT</name>
<evidence type="ECO:0000256" key="5">
    <source>
        <dbReference type="ARBA" id="ARBA00022884"/>
    </source>
</evidence>
<dbReference type="PANTHER" id="PTHR15341:SF3">
    <property type="entry name" value="NUCLEAR NUCLEIC ACID-BINDING PROTEIN C1D"/>
    <property type="match status" value="1"/>
</dbReference>
<evidence type="ECO:0000256" key="6">
    <source>
        <dbReference type="ARBA" id="ARBA00023242"/>
    </source>
</evidence>
<feature type="region of interest" description="Disordered" evidence="8">
    <location>
        <begin position="130"/>
        <end position="163"/>
    </location>
</feature>
<proteinExistence type="inferred from homology"/>
<evidence type="ECO:0000256" key="1">
    <source>
        <dbReference type="ARBA" id="ARBA00004123"/>
    </source>
</evidence>
<dbReference type="GO" id="GO:0005737">
    <property type="term" value="C:cytoplasm"/>
    <property type="evidence" value="ECO:0007669"/>
    <property type="project" value="UniProtKB-SubCell"/>
</dbReference>
<feature type="compositionally biased region" description="Polar residues" evidence="8">
    <location>
        <begin position="139"/>
        <end position="154"/>
    </location>
</feature>
<sequence>MDFGELKNDTAFVSKVEASSKAIDNIRKMIEQAIEMNTEEMSLEDKVKFDIFLAYSVNSLYFMYLKVDGQDVTTHEIRHELSRIKEVMQKNQQVLDKKLRPTVAVDAAKRLVKGGLYDFKKKNEEFKQRYQNKHHHQQSRSGKININYNPNTAVNRKRKFEDD</sequence>
<evidence type="ECO:0000256" key="2">
    <source>
        <dbReference type="ARBA" id="ARBA00009154"/>
    </source>
</evidence>
<evidence type="ECO:0000313" key="9">
    <source>
        <dbReference type="EMBL" id="CAG9802409.1"/>
    </source>
</evidence>
<comment type="function">
    <text evidence="7">Plays a role in the recruitment of the exosome to pre-rRNA to mediate the 3'-5' end processing of the 5.8S rRNA.</text>
</comment>
<comment type="subunit">
    <text evidence="7">Monomer and homodimer.</text>
</comment>
<dbReference type="Pfam" id="PF04000">
    <property type="entry name" value="Sas10_Utp3"/>
    <property type="match status" value="1"/>
</dbReference>
<dbReference type="GO" id="GO:0010468">
    <property type="term" value="P:regulation of gene expression"/>
    <property type="evidence" value="ECO:0007669"/>
    <property type="project" value="TreeGrafter"/>
</dbReference>
<comment type="subcellular location">
    <subcellularLocation>
        <location evidence="7">Cytoplasm</location>
    </subcellularLocation>
    <subcellularLocation>
        <location evidence="7">Nucleus</location>
        <location evidence="7">Nucleolus</location>
    </subcellularLocation>
    <subcellularLocation>
        <location evidence="1 7">Nucleus</location>
    </subcellularLocation>
</comment>
<dbReference type="GO" id="GO:0003723">
    <property type="term" value="F:RNA binding"/>
    <property type="evidence" value="ECO:0007669"/>
    <property type="project" value="UniProtKB-UniRule"/>
</dbReference>
<keyword evidence="7" id="KW-0963">Cytoplasm</keyword>
<protein>
    <recommendedName>
        <fullName evidence="3 7">Nuclear nucleic acid-binding protein C1D</fullName>
    </recommendedName>
</protein>
<dbReference type="EMBL" id="OU895878">
    <property type="protein sequence ID" value="CAG9802409.1"/>
    <property type="molecule type" value="Genomic_DNA"/>
</dbReference>
<dbReference type="InterPro" id="IPR011082">
    <property type="entry name" value="Exosome-assoc_fac/DNA_repair"/>
</dbReference>
<keyword evidence="4 7" id="KW-0698">rRNA processing</keyword>
<dbReference type="GO" id="GO:0000460">
    <property type="term" value="P:maturation of 5.8S rRNA"/>
    <property type="evidence" value="ECO:0007669"/>
    <property type="project" value="TreeGrafter"/>
</dbReference>
<dbReference type="InterPro" id="IPR007146">
    <property type="entry name" value="Sas10/Utp3/C1D"/>
</dbReference>
<accession>A0A9N9WNB1</accession>
<keyword evidence="7" id="KW-0238">DNA-binding</keyword>
<gene>
    <name evidence="9" type="ORF">CHIRRI_LOCUS5320</name>
</gene>
<keyword evidence="5 7" id="KW-0694">RNA-binding</keyword>
<dbReference type="Proteomes" id="UP001153620">
    <property type="component" value="Chromosome 2"/>
</dbReference>
<comment type="similarity">
    <text evidence="2 7">Belongs to the C1D family.</text>
</comment>